<dbReference type="AlphaFoldDB" id="A0A0E9VAG3"/>
<protein>
    <submittedName>
        <fullName evidence="1">Uncharacterized protein</fullName>
    </submittedName>
</protein>
<organism evidence="1">
    <name type="scientific">Anguilla anguilla</name>
    <name type="common">European freshwater eel</name>
    <name type="synonym">Muraena anguilla</name>
    <dbReference type="NCBI Taxonomy" id="7936"/>
    <lineage>
        <taxon>Eukaryota</taxon>
        <taxon>Metazoa</taxon>
        <taxon>Chordata</taxon>
        <taxon>Craniata</taxon>
        <taxon>Vertebrata</taxon>
        <taxon>Euteleostomi</taxon>
        <taxon>Actinopterygii</taxon>
        <taxon>Neopterygii</taxon>
        <taxon>Teleostei</taxon>
        <taxon>Anguilliformes</taxon>
        <taxon>Anguillidae</taxon>
        <taxon>Anguilla</taxon>
    </lineage>
</organism>
<proteinExistence type="predicted"/>
<reference evidence="1" key="1">
    <citation type="submission" date="2014-11" db="EMBL/GenBank/DDBJ databases">
        <authorList>
            <person name="Amaro Gonzalez C."/>
        </authorList>
    </citation>
    <scope>NUCLEOTIDE SEQUENCE</scope>
</reference>
<accession>A0A0E9VAG3</accession>
<evidence type="ECO:0000313" key="1">
    <source>
        <dbReference type="EMBL" id="JAH75011.1"/>
    </source>
</evidence>
<dbReference type="EMBL" id="GBXM01033566">
    <property type="protein sequence ID" value="JAH75011.1"/>
    <property type="molecule type" value="Transcribed_RNA"/>
</dbReference>
<name>A0A0E9VAG3_ANGAN</name>
<sequence>MCARACIICRTIFEDDRQKMFYDYGQIMFS</sequence>
<reference evidence="1" key="2">
    <citation type="journal article" date="2015" name="Fish Shellfish Immunol.">
        <title>Early steps in the European eel (Anguilla anguilla)-Vibrio vulnificus interaction in the gills: Role of the RtxA13 toxin.</title>
        <authorList>
            <person name="Callol A."/>
            <person name="Pajuelo D."/>
            <person name="Ebbesson L."/>
            <person name="Teles M."/>
            <person name="MacKenzie S."/>
            <person name="Amaro C."/>
        </authorList>
    </citation>
    <scope>NUCLEOTIDE SEQUENCE</scope>
</reference>